<comment type="subcellular location">
    <subcellularLocation>
        <location evidence="1">Secreted</location>
        <location evidence="1">Extracellular space</location>
        <location evidence="1">Extracellular matrix</location>
    </subcellularLocation>
</comment>
<organism evidence="10 11">
    <name type="scientific">Danionella cerebrum</name>
    <dbReference type="NCBI Taxonomy" id="2873325"/>
    <lineage>
        <taxon>Eukaryota</taxon>
        <taxon>Metazoa</taxon>
        <taxon>Chordata</taxon>
        <taxon>Craniata</taxon>
        <taxon>Vertebrata</taxon>
        <taxon>Euteleostomi</taxon>
        <taxon>Actinopterygii</taxon>
        <taxon>Neopterygii</taxon>
        <taxon>Teleostei</taxon>
        <taxon>Ostariophysi</taxon>
        <taxon>Cypriniformes</taxon>
        <taxon>Danionidae</taxon>
        <taxon>Danioninae</taxon>
        <taxon>Danionella</taxon>
    </lineage>
</organism>
<keyword evidence="3" id="KW-0272">Extracellular matrix</keyword>
<feature type="transmembrane region" description="Helical" evidence="8">
    <location>
        <begin position="20"/>
        <end position="38"/>
    </location>
</feature>
<evidence type="ECO:0000313" key="11">
    <source>
        <dbReference type="Proteomes" id="UP000316079"/>
    </source>
</evidence>
<keyword evidence="8" id="KW-0812">Transmembrane</keyword>
<reference evidence="10 11" key="1">
    <citation type="journal article" date="2019" name="Sci. Data">
        <title>Hybrid genome assembly and annotation of Danionella translucida.</title>
        <authorList>
            <person name="Kadobianskyi M."/>
            <person name="Schulze L."/>
            <person name="Schuelke M."/>
            <person name="Judkewitz B."/>
        </authorList>
    </citation>
    <scope>NUCLEOTIDE SEQUENCE [LARGE SCALE GENOMIC DNA]</scope>
    <source>
        <strain evidence="10 11">Bolton</strain>
    </source>
</reference>
<name>A0A553QGK3_9TELE</name>
<evidence type="ECO:0000256" key="5">
    <source>
        <dbReference type="ARBA" id="ARBA00023119"/>
    </source>
</evidence>
<keyword evidence="11" id="KW-1185">Reference proteome</keyword>
<evidence type="ECO:0000256" key="4">
    <source>
        <dbReference type="ARBA" id="ARBA00022729"/>
    </source>
</evidence>
<keyword evidence="5" id="KW-0176">Collagen</keyword>
<feature type="compositionally biased region" description="Basic and acidic residues" evidence="7">
    <location>
        <begin position="338"/>
        <end position="351"/>
    </location>
</feature>
<dbReference type="OrthoDB" id="9948489at2759"/>
<dbReference type="PANTHER" id="PTHR15427:SF51">
    <property type="entry name" value="OTOLIN 1"/>
    <property type="match status" value="1"/>
</dbReference>
<accession>A0A553QGK3</accession>
<dbReference type="GO" id="GO:0005581">
    <property type="term" value="C:collagen trimer"/>
    <property type="evidence" value="ECO:0007669"/>
    <property type="project" value="UniProtKB-KW"/>
</dbReference>
<dbReference type="AlphaFoldDB" id="A0A553QGK3"/>
<keyword evidence="8" id="KW-1133">Transmembrane helix</keyword>
<evidence type="ECO:0000256" key="1">
    <source>
        <dbReference type="ARBA" id="ARBA00004498"/>
    </source>
</evidence>
<dbReference type="InterPro" id="IPR001073">
    <property type="entry name" value="C1q_dom"/>
</dbReference>
<dbReference type="PANTHER" id="PTHR15427">
    <property type="entry name" value="EMILIN ELASTIN MICROFIBRIL INTERFACE-LOCATED PROTEIN ELASTIN MICROFIBRIL INTERFACER"/>
    <property type="match status" value="1"/>
</dbReference>
<keyword evidence="4" id="KW-0732">Signal</keyword>
<keyword evidence="2" id="KW-0964">Secreted</keyword>
<dbReference type="Proteomes" id="UP000316079">
    <property type="component" value="Unassembled WGS sequence"/>
</dbReference>
<gene>
    <name evidence="10" type="ORF">DNTS_009790</name>
</gene>
<dbReference type="FunFam" id="2.60.120.40:FF:000001">
    <property type="entry name" value="Complement C1q B chain"/>
    <property type="match status" value="1"/>
</dbReference>
<dbReference type="PRINTS" id="PR00007">
    <property type="entry name" value="COMPLEMNTC1Q"/>
</dbReference>
<feature type="region of interest" description="Disordered" evidence="7">
    <location>
        <begin position="144"/>
        <end position="358"/>
    </location>
</feature>
<sequence length="497" mass="53350">HLIDKSLILKCLFLYRQKMATLVLHVLFLMIVALSSMIPCDSIKPTQRPKYQYTKKPPRDLVHTTPYMKPTVTARVVDYTKTRDRAPVYVTESTTVSADTYIDYPTDTTLSSTTVKDNYTLDYNECYFNFCECCPPEKGPRGFKGDMGLQGRPGERGSPGPNGPPGPIGPKGISGFKGDKGEKGDQGHTGFAGSPGNQGKAGMKGDMGIKGEKGAAGLPGFKGEKGEKGDANFNVSKGDQGEPGKDGLPGPHGTAGEKGEKGERGECGLLGERGQKGEPGDPGPQGVRGDPGPSGQHGMHGNPGITGERGEPGIPGPKGEPGFRGPPGDKGMRGLRGIKGDRGPQGKRGDRGLQGIKGAMGHSDRIRSAFSVGLNPSKSFPPSGFPVRFDKIFYNDDNHYDLATSKFNCTYPGVYVFSYQITVRKEPLRASLVVNGVRKVRSRDTVQGQDIDQASNLVILKLDVGDQVWVETLRDWNGVYSSSEDDSTFSGFLLYPE</sequence>
<feature type="compositionally biased region" description="Basic and acidic residues" evidence="7">
    <location>
        <begin position="255"/>
        <end position="266"/>
    </location>
</feature>
<dbReference type="InterPro" id="IPR050392">
    <property type="entry name" value="Collagen/C1q_domain"/>
</dbReference>
<dbReference type="SMART" id="SM00110">
    <property type="entry name" value="C1Q"/>
    <property type="match status" value="1"/>
</dbReference>
<proteinExistence type="predicted"/>
<dbReference type="Pfam" id="PF01391">
    <property type="entry name" value="Collagen"/>
    <property type="match status" value="2"/>
</dbReference>
<feature type="compositionally biased region" description="Basic and acidic residues" evidence="7">
    <location>
        <begin position="177"/>
        <end position="186"/>
    </location>
</feature>
<dbReference type="EMBL" id="SRMA01026001">
    <property type="protein sequence ID" value="TRY89062.1"/>
    <property type="molecule type" value="Genomic_DNA"/>
</dbReference>
<dbReference type="PROSITE" id="PS50871">
    <property type="entry name" value="C1Q"/>
    <property type="match status" value="1"/>
</dbReference>
<feature type="domain" description="C1q" evidence="9">
    <location>
        <begin position="363"/>
        <end position="497"/>
    </location>
</feature>
<protein>
    <recommendedName>
        <fullName evidence="9">C1q domain-containing protein</fullName>
    </recommendedName>
</protein>
<feature type="non-terminal residue" evidence="10">
    <location>
        <position position="1"/>
    </location>
</feature>
<dbReference type="InterPro" id="IPR008983">
    <property type="entry name" value="Tumour_necrosis_fac-like_dom"/>
</dbReference>
<evidence type="ECO:0000256" key="7">
    <source>
        <dbReference type="SAM" id="MobiDB-lite"/>
    </source>
</evidence>
<dbReference type="Gene3D" id="2.60.120.40">
    <property type="match status" value="1"/>
</dbReference>
<comment type="caution">
    <text evidence="10">The sequence shown here is derived from an EMBL/GenBank/DDBJ whole genome shotgun (WGS) entry which is preliminary data.</text>
</comment>
<dbReference type="InterPro" id="IPR008160">
    <property type="entry name" value="Collagen"/>
</dbReference>
<dbReference type="Pfam" id="PF00386">
    <property type="entry name" value="C1q"/>
    <property type="match status" value="1"/>
</dbReference>
<dbReference type="SUPFAM" id="SSF49842">
    <property type="entry name" value="TNF-like"/>
    <property type="match status" value="1"/>
</dbReference>
<evidence type="ECO:0000256" key="2">
    <source>
        <dbReference type="ARBA" id="ARBA00022525"/>
    </source>
</evidence>
<evidence type="ECO:0000259" key="9">
    <source>
        <dbReference type="PROSITE" id="PS50871"/>
    </source>
</evidence>
<evidence type="ECO:0000256" key="6">
    <source>
        <dbReference type="ARBA" id="ARBA00023180"/>
    </source>
</evidence>
<evidence type="ECO:0000256" key="8">
    <source>
        <dbReference type="SAM" id="Phobius"/>
    </source>
</evidence>
<evidence type="ECO:0000256" key="3">
    <source>
        <dbReference type="ARBA" id="ARBA00022530"/>
    </source>
</evidence>
<evidence type="ECO:0000313" key="10">
    <source>
        <dbReference type="EMBL" id="TRY89062.1"/>
    </source>
</evidence>
<keyword evidence="8" id="KW-0472">Membrane</keyword>
<keyword evidence="6" id="KW-0325">Glycoprotein</keyword>
<dbReference type="STRING" id="623744.A0A553QGK3"/>